<evidence type="ECO:0000313" key="2">
    <source>
        <dbReference type="Proteomes" id="UP000078340"/>
    </source>
</evidence>
<reference evidence="1 2" key="1">
    <citation type="submission" date="2016-02" db="EMBL/GenBank/DDBJ databases">
        <title>Biosynthesis of antibiotic leucinostatins and their inhibition on Phytophthora in bio-control Purpureocillium lilacinum.</title>
        <authorList>
            <person name="Wang G."/>
            <person name="Liu Z."/>
            <person name="Lin R."/>
            <person name="Li E."/>
            <person name="Mao Z."/>
            <person name="Ling J."/>
            <person name="Yin W."/>
            <person name="Xie B."/>
        </authorList>
    </citation>
    <scope>NUCLEOTIDE SEQUENCE [LARGE SCALE GENOMIC DNA]</scope>
    <source>
        <strain evidence="1">PLFJ-1</strain>
    </source>
</reference>
<proteinExistence type="predicted"/>
<dbReference type="EMBL" id="LSBI01000005">
    <property type="protein sequence ID" value="OAQ89838.1"/>
    <property type="molecule type" value="Genomic_DNA"/>
</dbReference>
<comment type="caution">
    <text evidence="1">The sequence shown here is derived from an EMBL/GenBank/DDBJ whole genome shotgun (WGS) entry which is preliminary data.</text>
</comment>
<name>A0A179HJN1_PURLI</name>
<protein>
    <submittedName>
        <fullName evidence="1">Uncharacterized protein</fullName>
    </submittedName>
</protein>
<dbReference type="Proteomes" id="UP000078340">
    <property type="component" value="Unassembled WGS sequence"/>
</dbReference>
<organism evidence="1 2">
    <name type="scientific">Purpureocillium lilacinum</name>
    <name type="common">Paecilomyces lilacinus</name>
    <dbReference type="NCBI Taxonomy" id="33203"/>
    <lineage>
        <taxon>Eukaryota</taxon>
        <taxon>Fungi</taxon>
        <taxon>Dikarya</taxon>
        <taxon>Ascomycota</taxon>
        <taxon>Pezizomycotina</taxon>
        <taxon>Sordariomycetes</taxon>
        <taxon>Hypocreomycetidae</taxon>
        <taxon>Hypocreales</taxon>
        <taxon>Ophiocordycipitaceae</taxon>
        <taxon>Purpureocillium</taxon>
    </lineage>
</organism>
<evidence type="ECO:0000313" key="1">
    <source>
        <dbReference type="EMBL" id="OAQ89838.1"/>
    </source>
</evidence>
<gene>
    <name evidence="1" type="ORF">VFPFJ_06252</name>
</gene>
<sequence>MSQEGPRVFHDRHLAGSGQLITRGQVPALSAEAPSFLLASMARVASQPSVRIWRRLPETALHVSEDNHGQTRLPD</sequence>
<dbReference type="AlphaFoldDB" id="A0A179HJN1"/>
<accession>A0A179HJN1</accession>